<accession>A0ACC2PB73</accession>
<sequence length="1388" mass="150991">MSGQSGGARLRLATLNEHLTCKLCGGYYIDATSLNDCLHTFCKSCIVKHLEKNKHCPVCEVLIHKSKPLLNIRPDHILQDIVYKLVPGCYQNEMRLRKEFYEKHPEEKSKVQTPEACGEPIESYIFSPDESLSLSLEYFAPQVAEETDDKESASKLLPKRYLRCPAAVTVFHLQKLIRAKYGLSEAHRVDIMYEDEILRTSYSLMDIMYIYHWRRKVPLHLSYRIFESAPKRMRISEDNDVYKKTLSSSHVEIDSKDDEDSVKREWKEVQLKISETGEMSVTDISNLDAKKGTSVDETSEQTNNNLSSSSSRSVNKTVVKTEEKESIKNSTSQSRNRKVPQETMNKNKKNERTREGKSSTVSSSAITANKSDSKNKLMEVKPINQLDLSNELLKVRKDGCDEKSATGDSKDGFLKSNKSDEESTDNKLSQQSRIKSEPIASEEKRSESNDNVSKSTSKNSKLKGDSKQSSKSSDTKSQNQAGSKINALSAKLQFQPKIGQVNNTYSKKLSASDKKLSSSTSKVTDIKGSKPESKVNVKSSPPHVEPADSEETKPPTSNSGLAANTSSLNTQTSQSMSTSNKQTPNRQASSGQKLPSAPSTESLASIGLHVSTTMPSQSSPGWMSPRTYPSKELSADQQVRSLPGMPPLGKDIVCSTTSGGTPSSSMPRYSIQKPSMSIYSIPPSSTKSSSSLTSASPAHSYGNSSPAKQSPKSSFDVTSVFPVPPPCPDAIPISLMKPTSAKKDAHSKGSTLNEICAKISSANSGSKINDICAKIGENSKEKCKLEAQRNKPDMPELLKIQRSSPTMSGTEVSGSSSPIKHIPNIPNVPIYTPSNTQTLQASVDAKDNAKRLTSAMTSSQVAMMTAQLHQLQKTASQKKPSQAVGYKTLRDPPKSWNPTLSKNNYVVAKNQAQANFGLSDGSSTAKIPSKPAKIFKNRNNMPRFLGNPASGVKPMYGVMNEQSKEKDQVNATKNPSSMSISKIDPQTLSPIVSSPNSPIVSPPPYSPSSSRSYQNRPFPRDICRNSNSPISPRNSPVNMLSTNPFIPSHTPNTNPTLLYSHFPPGTFADTSRFSNNPLIRSPIGIPQIPQSAFHSSLPPSINKLYQRSNYLVAQSQAQNAIAAQIAATVAAATQPPAVQRIPPSGHSPSPFTPSSPPTKTSPSSKSISNTSSVSPSSIVDSVALQLAKGLVQQQQQQQQSSKLQQQLKQSAQRDLNAFDLTKVDNVNSNSNAKQTSPSKSNESAAVTTVEESRKKSEEKSIEGKESNSAMSLTNASTSDHKEADEKDKTPAKLNGGASNTSINNEKAKNTQPSPEKSEEKSKEPDSKKASDAAEHKPVCNNMSKQDVEKADVKLTIDAQQNQECKVSDSPKVVTKEIISGAQTGQVES</sequence>
<keyword evidence="2" id="KW-1185">Reference proteome</keyword>
<organism evidence="1 2">
    <name type="scientific">Eretmocerus hayati</name>
    <dbReference type="NCBI Taxonomy" id="131215"/>
    <lineage>
        <taxon>Eukaryota</taxon>
        <taxon>Metazoa</taxon>
        <taxon>Ecdysozoa</taxon>
        <taxon>Arthropoda</taxon>
        <taxon>Hexapoda</taxon>
        <taxon>Insecta</taxon>
        <taxon>Pterygota</taxon>
        <taxon>Neoptera</taxon>
        <taxon>Endopterygota</taxon>
        <taxon>Hymenoptera</taxon>
        <taxon>Apocrita</taxon>
        <taxon>Proctotrupomorpha</taxon>
        <taxon>Chalcidoidea</taxon>
        <taxon>Aphelinidae</taxon>
        <taxon>Aphelininae</taxon>
        <taxon>Eretmocerus</taxon>
    </lineage>
</organism>
<evidence type="ECO:0000313" key="1">
    <source>
        <dbReference type="EMBL" id="KAJ8680353.1"/>
    </source>
</evidence>
<name>A0ACC2PB73_9HYME</name>
<reference evidence="1" key="1">
    <citation type="submission" date="2023-04" db="EMBL/GenBank/DDBJ databases">
        <title>A chromosome-level genome assembly of the parasitoid wasp Eretmocerus hayati.</title>
        <authorList>
            <person name="Zhong Y."/>
            <person name="Liu S."/>
            <person name="Liu Y."/>
        </authorList>
    </citation>
    <scope>NUCLEOTIDE SEQUENCE</scope>
    <source>
        <strain evidence="1">ZJU_SS_LIU_2023</strain>
    </source>
</reference>
<dbReference type="EMBL" id="CM056742">
    <property type="protein sequence ID" value="KAJ8680353.1"/>
    <property type="molecule type" value="Genomic_DNA"/>
</dbReference>
<gene>
    <name evidence="1" type="ORF">QAD02_016140</name>
</gene>
<evidence type="ECO:0000313" key="2">
    <source>
        <dbReference type="Proteomes" id="UP001239111"/>
    </source>
</evidence>
<proteinExistence type="predicted"/>
<comment type="caution">
    <text evidence="1">The sequence shown here is derived from an EMBL/GenBank/DDBJ whole genome shotgun (WGS) entry which is preliminary data.</text>
</comment>
<protein>
    <submittedName>
        <fullName evidence="1">Uncharacterized protein</fullName>
    </submittedName>
</protein>
<dbReference type="Proteomes" id="UP001239111">
    <property type="component" value="Chromosome 2"/>
</dbReference>